<organism evidence="2 3">
    <name type="scientific">Actinacidiphila polyblastidii</name>
    <dbReference type="NCBI Taxonomy" id="3110430"/>
    <lineage>
        <taxon>Bacteria</taxon>
        <taxon>Bacillati</taxon>
        <taxon>Actinomycetota</taxon>
        <taxon>Actinomycetes</taxon>
        <taxon>Kitasatosporales</taxon>
        <taxon>Streptomycetaceae</taxon>
        <taxon>Actinacidiphila</taxon>
    </lineage>
</organism>
<gene>
    <name evidence="2" type="ORF">V2S66_25615</name>
</gene>
<dbReference type="PANTHER" id="PTHR46696:SF1">
    <property type="entry name" value="CYTOCHROME P450 YJIB-RELATED"/>
    <property type="match status" value="1"/>
</dbReference>
<protein>
    <submittedName>
        <fullName evidence="2">Cytochrome P450</fullName>
    </submittedName>
</protein>
<dbReference type="RefSeq" id="WP_330798847.1">
    <property type="nucleotide sequence ID" value="NZ_JAZEWV010000027.1"/>
</dbReference>
<evidence type="ECO:0000313" key="2">
    <source>
        <dbReference type="EMBL" id="MEE4545331.1"/>
    </source>
</evidence>
<accession>A0ABU7PHN6</accession>
<evidence type="ECO:0000256" key="1">
    <source>
        <dbReference type="ARBA" id="ARBA00010617"/>
    </source>
</evidence>
<dbReference type="InterPro" id="IPR036396">
    <property type="entry name" value="Cyt_P450_sf"/>
</dbReference>
<keyword evidence="3" id="KW-1185">Reference proteome</keyword>
<dbReference type="InterPro" id="IPR002397">
    <property type="entry name" value="Cyt_P450_B"/>
</dbReference>
<dbReference type="SUPFAM" id="SSF48264">
    <property type="entry name" value="Cytochrome P450"/>
    <property type="match status" value="1"/>
</dbReference>
<dbReference type="Gene3D" id="1.10.630.10">
    <property type="entry name" value="Cytochrome P450"/>
    <property type="match status" value="1"/>
</dbReference>
<sequence>MTPGGAPHTLPAAVRLDSRALAAGDGVYPELRRRYGPVAPVLLEGEVPAWLVLGYREVRYVTAHPELFARDSRRWNAWDRVPRDWPLLPYVARSASVLTAEGAEHRRKAGAITDVLSGVDPFGLRTSAERAADAAIDRFAGAGRAELMAQYAGQVPQRVMAGLLGLRDDEALEIEEDVAATLGDDGPRAAAAHARIHGTVQVLLERGRRQPGADLASRLLAHPARLTHDEAVQDLIALLAAAVRPTADWIGNTLRLMLTDDRFAVSLSGGRRSAGQALAEVLWTDSPAQNVVGRWAVHDAPLGGRHIRRGDCLVLGLAAANADPQVCPYPRDGGPAAGPAAAGNQAHLSFSHGEHGCPAPAPELAEAIATAAVEVLLDRLPDLRLACPPEALTWRPSLWSRGPATLPVAFTALV</sequence>
<proteinExistence type="inferred from homology"/>
<name>A0ABU7PHN6_9ACTN</name>
<reference evidence="2 3" key="1">
    <citation type="submission" date="2023-12" db="EMBL/GenBank/DDBJ databases">
        <title>Streptomyces sp. V4-01.</title>
        <authorList>
            <person name="Somphong A."/>
            <person name="Phongsopitanun W."/>
        </authorList>
    </citation>
    <scope>NUCLEOTIDE SEQUENCE [LARGE SCALE GENOMIC DNA]</scope>
    <source>
        <strain evidence="2 3">V4-01</strain>
    </source>
</reference>
<dbReference type="PANTHER" id="PTHR46696">
    <property type="entry name" value="P450, PUTATIVE (EUROFUNG)-RELATED"/>
    <property type="match status" value="1"/>
</dbReference>
<dbReference type="PRINTS" id="PR00359">
    <property type="entry name" value="BP450"/>
</dbReference>
<comment type="caution">
    <text evidence="2">The sequence shown here is derived from an EMBL/GenBank/DDBJ whole genome shotgun (WGS) entry which is preliminary data.</text>
</comment>
<comment type="similarity">
    <text evidence="1">Belongs to the cytochrome P450 family.</text>
</comment>
<dbReference type="EMBL" id="JAZEWV010000027">
    <property type="protein sequence ID" value="MEE4545331.1"/>
    <property type="molecule type" value="Genomic_DNA"/>
</dbReference>
<dbReference type="Proteomes" id="UP001344658">
    <property type="component" value="Unassembled WGS sequence"/>
</dbReference>
<evidence type="ECO:0000313" key="3">
    <source>
        <dbReference type="Proteomes" id="UP001344658"/>
    </source>
</evidence>